<reference evidence="1 2" key="1">
    <citation type="submission" date="2020-03" db="EMBL/GenBank/DDBJ databases">
        <title>Whole genome shotgun sequence of Phytohabitans rumicis NBRC 108638.</title>
        <authorList>
            <person name="Komaki H."/>
            <person name="Tamura T."/>
        </authorList>
    </citation>
    <scope>NUCLEOTIDE SEQUENCE [LARGE SCALE GENOMIC DNA]</scope>
    <source>
        <strain evidence="1 2">NBRC 108638</strain>
    </source>
</reference>
<sequence length="163" mass="16846">MANAKARIGQAAALHRQAVATVAAAAGALDDFRPAPPDQREQHDLVERLRAAAATLVPGWLGAPLDAQSEDTPLGGPLLPQFVRVGMAQPLDDARFPAVVPLLGTGHLTVDADARDPRVAGLLRALLLRLLAAAPAGSLLVRGVDAAGPGWFSGLLSRWPTPA</sequence>
<evidence type="ECO:0000313" key="1">
    <source>
        <dbReference type="EMBL" id="GFJ90854.1"/>
    </source>
</evidence>
<comment type="caution">
    <text evidence="1">The sequence shown here is derived from an EMBL/GenBank/DDBJ whole genome shotgun (WGS) entry which is preliminary data.</text>
</comment>
<dbReference type="EMBL" id="BLPG01000001">
    <property type="protein sequence ID" value="GFJ90854.1"/>
    <property type="molecule type" value="Genomic_DNA"/>
</dbReference>
<name>A0A6V8L3U3_9ACTN</name>
<organism evidence="1 2">
    <name type="scientific">Phytohabitans rumicis</name>
    <dbReference type="NCBI Taxonomy" id="1076125"/>
    <lineage>
        <taxon>Bacteria</taxon>
        <taxon>Bacillati</taxon>
        <taxon>Actinomycetota</taxon>
        <taxon>Actinomycetes</taxon>
        <taxon>Micromonosporales</taxon>
        <taxon>Micromonosporaceae</taxon>
    </lineage>
</organism>
<evidence type="ECO:0000313" key="2">
    <source>
        <dbReference type="Proteomes" id="UP000482960"/>
    </source>
</evidence>
<proteinExistence type="predicted"/>
<keyword evidence="2" id="KW-1185">Reference proteome</keyword>
<dbReference type="AlphaFoldDB" id="A0A6V8L3U3"/>
<gene>
    <name evidence="1" type="ORF">Prum_044960</name>
</gene>
<reference evidence="1 2" key="2">
    <citation type="submission" date="2020-03" db="EMBL/GenBank/DDBJ databases">
        <authorList>
            <person name="Ichikawa N."/>
            <person name="Kimura A."/>
            <person name="Kitahashi Y."/>
            <person name="Uohara A."/>
        </authorList>
    </citation>
    <scope>NUCLEOTIDE SEQUENCE [LARGE SCALE GENOMIC DNA]</scope>
    <source>
        <strain evidence="1 2">NBRC 108638</strain>
    </source>
</reference>
<accession>A0A6V8L3U3</accession>
<protein>
    <submittedName>
        <fullName evidence="1">Uncharacterized protein</fullName>
    </submittedName>
</protein>
<dbReference type="Proteomes" id="UP000482960">
    <property type="component" value="Unassembled WGS sequence"/>
</dbReference>